<reference evidence="3" key="2">
    <citation type="submission" date="2021-08" db="EMBL/GenBank/DDBJ databases">
        <authorList>
            <person name="Dalcin Martins P."/>
        </authorList>
    </citation>
    <scope>NUCLEOTIDE SEQUENCE</scope>
    <source>
        <strain evidence="3">MAG_39</strain>
    </source>
</reference>
<dbReference type="SMART" id="SM00332">
    <property type="entry name" value="PP2Cc"/>
    <property type="match status" value="1"/>
</dbReference>
<feature type="transmembrane region" description="Helical" evidence="1">
    <location>
        <begin position="388"/>
        <end position="409"/>
    </location>
</feature>
<dbReference type="CDD" id="cd00143">
    <property type="entry name" value="PP2Cc"/>
    <property type="match status" value="1"/>
</dbReference>
<evidence type="ECO:0000313" key="4">
    <source>
        <dbReference type="Proteomes" id="UP000705867"/>
    </source>
</evidence>
<protein>
    <submittedName>
        <fullName evidence="3">CHASE2 domain-containing protein</fullName>
    </submittedName>
</protein>
<dbReference type="PANTHER" id="PTHR47992">
    <property type="entry name" value="PROTEIN PHOSPHATASE"/>
    <property type="match status" value="1"/>
</dbReference>
<evidence type="ECO:0000313" key="3">
    <source>
        <dbReference type="EMBL" id="MBZ0155088.1"/>
    </source>
</evidence>
<dbReference type="InterPro" id="IPR007890">
    <property type="entry name" value="CHASE2"/>
</dbReference>
<feature type="transmembrane region" description="Helical" evidence="1">
    <location>
        <begin position="358"/>
        <end position="376"/>
    </location>
</feature>
<feature type="domain" description="PPM-type phosphatase" evidence="2">
    <location>
        <begin position="457"/>
        <end position="683"/>
    </location>
</feature>
<dbReference type="InterPro" id="IPR001932">
    <property type="entry name" value="PPM-type_phosphatase-like_dom"/>
</dbReference>
<dbReference type="InterPro" id="IPR036457">
    <property type="entry name" value="PPM-type-like_dom_sf"/>
</dbReference>
<keyword evidence="1" id="KW-0472">Membrane</keyword>
<dbReference type="Gene3D" id="3.60.40.10">
    <property type="entry name" value="PPM-type phosphatase domain"/>
    <property type="match status" value="1"/>
</dbReference>
<accession>A0A953M161</accession>
<evidence type="ECO:0000259" key="2">
    <source>
        <dbReference type="PROSITE" id="PS51746"/>
    </source>
</evidence>
<dbReference type="GO" id="GO:0004722">
    <property type="term" value="F:protein serine/threonine phosphatase activity"/>
    <property type="evidence" value="ECO:0007669"/>
    <property type="project" value="InterPro"/>
</dbReference>
<dbReference type="AlphaFoldDB" id="A0A953M161"/>
<dbReference type="InterPro" id="IPR015655">
    <property type="entry name" value="PP2C"/>
</dbReference>
<reference evidence="3" key="1">
    <citation type="journal article" date="2021" name="bioRxiv">
        <title>Unraveling nitrogen, sulfur and carbon metabolic pathways and microbial community transcriptional responses to substrate deprivation and toxicity stresses in a bioreactor mimicking anoxic brackish coastal sediment conditions.</title>
        <authorList>
            <person name="Martins P.D."/>
            <person name="Echeveste M.J."/>
            <person name="Arshad A."/>
            <person name="Kurth J."/>
            <person name="Ouboter H."/>
            <person name="Jetten M.S.M."/>
            <person name="Welte C.U."/>
        </authorList>
    </citation>
    <scope>NUCLEOTIDE SEQUENCE</scope>
    <source>
        <strain evidence="3">MAG_39</strain>
    </source>
</reference>
<dbReference type="Pfam" id="PF13672">
    <property type="entry name" value="PP2C_2"/>
    <property type="match status" value="1"/>
</dbReference>
<dbReference type="SMART" id="SM00331">
    <property type="entry name" value="PP2C_SIG"/>
    <property type="match status" value="1"/>
</dbReference>
<evidence type="ECO:0000256" key="1">
    <source>
        <dbReference type="SAM" id="Phobius"/>
    </source>
</evidence>
<name>A0A953M161_9BACT</name>
<dbReference type="SUPFAM" id="SSF81606">
    <property type="entry name" value="PP2C-like"/>
    <property type="match status" value="1"/>
</dbReference>
<feature type="transmembrane region" description="Helical" evidence="1">
    <location>
        <begin position="415"/>
        <end position="435"/>
    </location>
</feature>
<dbReference type="PROSITE" id="PS51746">
    <property type="entry name" value="PPM_2"/>
    <property type="match status" value="1"/>
</dbReference>
<dbReference type="EMBL" id="JAIOIV010000018">
    <property type="protein sequence ID" value="MBZ0155088.1"/>
    <property type="molecule type" value="Genomic_DNA"/>
</dbReference>
<dbReference type="Proteomes" id="UP000705867">
    <property type="component" value="Unassembled WGS sequence"/>
</dbReference>
<gene>
    <name evidence="3" type="ORF">K8I29_02600</name>
</gene>
<organism evidence="3 4">
    <name type="scientific">Candidatus Nitrobium versatile</name>
    <dbReference type="NCBI Taxonomy" id="2884831"/>
    <lineage>
        <taxon>Bacteria</taxon>
        <taxon>Pseudomonadati</taxon>
        <taxon>Nitrospirota</taxon>
        <taxon>Nitrospiria</taxon>
        <taxon>Nitrospirales</taxon>
        <taxon>Nitrospiraceae</taxon>
        <taxon>Candidatus Nitrobium</taxon>
    </lineage>
</organism>
<dbReference type="SMART" id="SM01080">
    <property type="entry name" value="CHASE2"/>
    <property type="match status" value="1"/>
</dbReference>
<dbReference type="Pfam" id="PF05226">
    <property type="entry name" value="CHASE2"/>
    <property type="match status" value="1"/>
</dbReference>
<comment type="caution">
    <text evidence="3">The sequence shown here is derived from an EMBL/GenBank/DDBJ whole genome shotgun (WGS) entry which is preliminary data.</text>
</comment>
<proteinExistence type="predicted"/>
<keyword evidence="1" id="KW-0812">Transmembrane</keyword>
<sequence length="705" mass="76662">MKSSVPFLFTGCILTLSLFVASFFENHPLETLERKAYDLRAAFSRKAPPAPVAVVAIDTESLRRMGPWPWPRAYIGLVLHRLRDYGARVIGVELLYSSKDLNPGLQEVRDIIRKFPNDPRLLQEDSITGVFAALKDAERKLDNDALFASSLAYAENVVLPVRLLFKGDEGGERQVPAENSLLKNSLEYFGAVHSSARGVLLPLKEFALHASALGHTHHAADSDGIVRSEPLFLPYAQRLVPSFALQLVLRYLEYDLEDVSVGRSEIRLGNRSIPLYGEYRMLTGSTDPGSLPVYSFSDIVKGRVPAGAFRNRIVVVGGTAGESGTFLNTPLVSALPSPLLTAATAAGILGASCITRPVWAFPLESAMLLFFGSIFFPGFPGRDTGTRIGLFLLLAAAWTGTALHLFVAYGYWVKVTYSLVLLAAGIAALLLQRLLSGKGEKGHSGAEIIENEEIRMVVGARTDTGRVREINEDAFCIDSDARLLAVADGIGGHASGEVASRMAVDGIREYFRKGGRGSAPFPPRSNGLSGDTYLLGESVRSAGRTIYQAARSNRMGTTLAAVLLRRNRLSVAHVGDSRVYLARAGILEQLTEDHSVKEKNMRHVLTRALGLDPDAEVDLTELTLSDGDVVLLCSDGLTTMVSDNEILSALRSSRDPCLACTCLVKTANERGGKDNVTVIAAYAYRKSRALSQRHKHKEGVWPRLR</sequence>
<keyword evidence="1" id="KW-1133">Transmembrane helix</keyword>